<dbReference type="AlphaFoldDB" id="A0A839H919"/>
<keyword evidence="3" id="KW-0067">ATP-binding</keyword>
<evidence type="ECO:0000313" key="3">
    <source>
        <dbReference type="EMBL" id="MBB1123806.1"/>
    </source>
</evidence>
<dbReference type="InterPro" id="IPR006935">
    <property type="entry name" value="Helicase/UvrB_N"/>
</dbReference>
<dbReference type="Gene3D" id="3.40.50.150">
    <property type="entry name" value="Vaccinia Virus protein VP39"/>
    <property type="match status" value="1"/>
</dbReference>
<dbReference type="SUPFAM" id="SSF52540">
    <property type="entry name" value="P-loop containing nucleoside triphosphate hydrolases"/>
    <property type="match status" value="1"/>
</dbReference>
<dbReference type="GO" id="GO:0016787">
    <property type="term" value="F:hydrolase activity"/>
    <property type="evidence" value="ECO:0007669"/>
    <property type="project" value="InterPro"/>
</dbReference>
<comment type="caution">
    <text evidence="3">The sequence shown here is derived from an EMBL/GenBank/DDBJ whole genome shotgun (WGS) entry which is preliminary data.</text>
</comment>
<evidence type="ECO:0000313" key="4">
    <source>
        <dbReference type="Proteomes" id="UP000547628"/>
    </source>
</evidence>
<dbReference type="InterPro" id="IPR014001">
    <property type="entry name" value="Helicase_ATP-bd"/>
</dbReference>
<reference evidence="3 4" key="1">
    <citation type="submission" date="2020-07" db="EMBL/GenBank/DDBJ databases">
        <title>Description of Limosilactobacillus balticus sp. nov., Limosilactobacillus agrestis sp. nov., Limosilactobacillus albertensis sp. nov., Limosilactobacillus rudii sp. nov., Limosilactobacillus fastidiosus sp. nov., five novel Limosilactobacillus species isolated from the vertebrate gastrointestinal tract, and proposal of 6 subspecies of Limosilactobacillus reuteri adapted to the gastrointestinal tract of specific vertebrate hosts.</title>
        <authorList>
            <person name="Li F."/>
            <person name="Cheng C."/>
            <person name="Zheng J."/>
            <person name="Quevedo R.M."/>
            <person name="Li J."/>
            <person name="Roos S."/>
            <person name="Gaenzle M.G."/>
            <person name="Walter J."/>
        </authorList>
    </citation>
    <scope>NUCLEOTIDE SEQUENCE [LARGE SCALE GENOMIC DNA]</scope>
    <source>
        <strain evidence="3 4">Lr3000</strain>
    </source>
</reference>
<keyword evidence="3" id="KW-0547">Nucleotide-binding</keyword>
<gene>
    <name evidence="3" type="ORF">H5S41_07535</name>
</gene>
<dbReference type="Gene3D" id="3.40.50.300">
    <property type="entry name" value="P-loop containing nucleotide triphosphate hydrolases"/>
    <property type="match status" value="2"/>
</dbReference>
<dbReference type="GO" id="GO:0003677">
    <property type="term" value="F:DNA binding"/>
    <property type="evidence" value="ECO:0007669"/>
    <property type="project" value="InterPro"/>
</dbReference>
<dbReference type="InterPro" id="IPR018306">
    <property type="entry name" value="Phage_T5_Orf172_DNA-bd"/>
</dbReference>
<keyword evidence="3" id="KW-0378">Hydrolase</keyword>
<dbReference type="SMART" id="SM00974">
    <property type="entry name" value="T5orf172"/>
    <property type="match status" value="1"/>
</dbReference>
<proteinExistence type="predicted"/>
<sequence length="1114" mass="128264">MNAPTIKSFKKIIPMIYAYTTPNDISHRGWTKIGYTDRQSVEDRIKQQTHTADVKAEILWKGNARYQDGSDETFTDHDFHDYLTSKRHIERKPKTEWFHVDGDTSHQYFYKFTERDFSDIQGTDGTQYELRKEQQQAVDQTVSYFLKHGEDSEFLWNAKPRFGKTLTTYDLVRQMNMQNILVVTNRPSIANSWFDDFDKFIAWQTNFKFVSETDALKNRPVLSRDEFINTISDGKEYGQIAFESLQGLKGSVYFGGNYDKLKWISELNWDLLVIDEAHEGVDTYKTDKAFDKIKRKYTLHLTGTPFKALAKGKFASDQIYNWSYADEQQAKLDWDENQEGSSNPYEVMPKLNMYTYQVSAMMADELKGKVKLDDGDQVDPAFDLNEFFKTKENGKFVYDEAVDRFLDALTKQEKYPFSTPELRQELAHTFWLLNRVDSAKALAKKLKDHDVFGEYEIVLAAGDGKLDDDQLNEDQLEQANEKSFDKVQRAIATHGKTITLSVGQLTTGVTIKPWSGVLMLSSMKSPSEYMQAAFRAQNPYIFDRDGELVQKQNAYVFDFDPTRTLTIFDEFANNLLEKTANGKGTAEEHEANIRQLLNFFPVIGEDEDGKMVELDAKQVMSIPRHLKSQEVVKRGFMSNFLFTNISRIFSAPTEVREILDGLVTAKEEKSKKSQSAIEGAEDVAVNDQGEVEIPKERVIGKSKDLFGDKVYSDMGQQVADAVTNTDQTDFKSAAKEIAKQLNDSVGKEVVNRVSDDYGLSKSEAKRYQKQVEKDTEQAFHQLADELNNKKKLAEVDYKQKQAAARSEDELHEADQEYEARSEAILQEFTEKARQQVQKTVADTPANVIERVEKHQEEQKMKNVEEDARAHLRGFSRTIPSFIMAYGDENLTLQNFDDYTEDDVFKEVTGISEDQFRFLRDGGDYVDEASGEKKHFDGHLFDEVVFNDSIQQFLQLKEKLSDYFNEDNDEDIFDYIPPQKTNQIYTPKAVVKHMVDDLEANNPGIFADPNKTFADLYMKSGLYITEIVKRLFQNEKMKELFPDDQERIEHIMKHQVYGLAPTRIIYLIATNYIFGFDESLKNSVLGKHFKQIDAAEYAKNGTLEEVIQKEFGGEK</sequence>
<keyword evidence="3" id="KW-0347">Helicase</keyword>
<organism evidence="3 4">
    <name type="scientific">Limosilactobacillus albertensis</name>
    <dbReference type="NCBI Taxonomy" id="2759752"/>
    <lineage>
        <taxon>Bacteria</taxon>
        <taxon>Bacillati</taxon>
        <taxon>Bacillota</taxon>
        <taxon>Bacilli</taxon>
        <taxon>Lactobacillales</taxon>
        <taxon>Lactobacillaceae</taxon>
        <taxon>Limosilactobacillus</taxon>
    </lineage>
</organism>
<accession>A0A839H919</accession>
<dbReference type="GO" id="GO:0005524">
    <property type="term" value="F:ATP binding"/>
    <property type="evidence" value="ECO:0007669"/>
    <property type="project" value="InterPro"/>
</dbReference>
<dbReference type="Proteomes" id="UP000547628">
    <property type="component" value="Unassembled WGS sequence"/>
</dbReference>
<dbReference type="InterPro" id="IPR029063">
    <property type="entry name" value="SAM-dependent_MTases_sf"/>
</dbReference>
<dbReference type="Pfam" id="PF04851">
    <property type="entry name" value="ResIII"/>
    <property type="match status" value="1"/>
</dbReference>
<evidence type="ECO:0000259" key="1">
    <source>
        <dbReference type="SMART" id="SM00487"/>
    </source>
</evidence>
<feature type="domain" description="Helicase ATP-binding" evidence="1">
    <location>
        <begin position="126"/>
        <end position="335"/>
    </location>
</feature>
<feature type="domain" description="Bacteriophage T5 Orf172 DNA-binding" evidence="2">
    <location>
        <begin position="25"/>
        <end position="112"/>
    </location>
</feature>
<dbReference type="EMBL" id="JACIVD010000065">
    <property type="protein sequence ID" value="MBB1123806.1"/>
    <property type="molecule type" value="Genomic_DNA"/>
</dbReference>
<name>A0A839H919_9LACO</name>
<dbReference type="SUPFAM" id="SSF53335">
    <property type="entry name" value="S-adenosyl-L-methionine-dependent methyltransferases"/>
    <property type="match status" value="1"/>
</dbReference>
<evidence type="ECO:0000259" key="2">
    <source>
        <dbReference type="SMART" id="SM00974"/>
    </source>
</evidence>
<dbReference type="GO" id="GO:0004386">
    <property type="term" value="F:helicase activity"/>
    <property type="evidence" value="ECO:0007669"/>
    <property type="project" value="UniProtKB-KW"/>
</dbReference>
<protein>
    <submittedName>
        <fullName evidence="3">DEAD/DEAH box helicase family protein</fullName>
    </submittedName>
</protein>
<dbReference type="SMART" id="SM00487">
    <property type="entry name" value="DEXDc"/>
    <property type="match status" value="1"/>
</dbReference>
<dbReference type="RefSeq" id="WP_182602842.1">
    <property type="nucleotide sequence ID" value="NZ_JACIVD010000065.1"/>
</dbReference>
<dbReference type="InterPro" id="IPR027417">
    <property type="entry name" value="P-loop_NTPase"/>
</dbReference>